<dbReference type="Pfam" id="PF12833">
    <property type="entry name" value="HTH_18"/>
    <property type="match status" value="1"/>
</dbReference>
<name>A0A1T5P981_9BACT</name>
<evidence type="ECO:0000313" key="6">
    <source>
        <dbReference type="Proteomes" id="UP000190166"/>
    </source>
</evidence>
<dbReference type="Gene3D" id="1.10.10.60">
    <property type="entry name" value="Homeodomain-like"/>
    <property type="match status" value="1"/>
</dbReference>
<protein>
    <submittedName>
        <fullName evidence="5">Helix-turn-helix domain-containing protein</fullName>
    </submittedName>
</protein>
<sequence length="195" mass="22081">MLSAYKIFIKGMVCDRCILAVREALHELQIPVTGITLGQITTVSALSEPDMDAIREKLTPLGFTLLEDKKTRLVRDVKSLVDKVYGGSYDFPDNFKFSDIVSRTLNKDYTVISNIFSEAEGITLEKYIKEYRVEKVKELLVYSDETLSDIAFKLGYSSGAHLSRQFKDQTGLNTSHFKEIRKSKQALTHHPGHQS</sequence>
<dbReference type="InterPro" id="IPR018060">
    <property type="entry name" value="HTH_AraC"/>
</dbReference>
<dbReference type="PANTHER" id="PTHR43280">
    <property type="entry name" value="ARAC-FAMILY TRANSCRIPTIONAL REGULATOR"/>
    <property type="match status" value="1"/>
</dbReference>
<keyword evidence="1" id="KW-0805">Transcription regulation</keyword>
<dbReference type="GO" id="GO:0046872">
    <property type="term" value="F:metal ion binding"/>
    <property type="evidence" value="ECO:0007669"/>
    <property type="project" value="InterPro"/>
</dbReference>
<dbReference type="SUPFAM" id="SSF55008">
    <property type="entry name" value="HMA, heavy metal-associated domain"/>
    <property type="match status" value="1"/>
</dbReference>
<proteinExistence type="predicted"/>
<dbReference type="STRING" id="393003.SAMN05660461_5199"/>
<evidence type="ECO:0000259" key="4">
    <source>
        <dbReference type="PROSITE" id="PS01124"/>
    </source>
</evidence>
<dbReference type="Proteomes" id="UP000190166">
    <property type="component" value="Unassembled WGS sequence"/>
</dbReference>
<dbReference type="InterPro" id="IPR036163">
    <property type="entry name" value="HMA_dom_sf"/>
</dbReference>
<evidence type="ECO:0000313" key="5">
    <source>
        <dbReference type="EMBL" id="SKD09315.1"/>
    </source>
</evidence>
<keyword evidence="3" id="KW-0804">Transcription</keyword>
<evidence type="ECO:0000256" key="3">
    <source>
        <dbReference type="ARBA" id="ARBA00023163"/>
    </source>
</evidence>
<dbReference type="GO" id="GO:0043565">
    <property type="term" value="F:sequence-specific DNA binding"/>
    <property type="evidence" value="ECO:0007669"/>
    <property type="project" value="InterPro"/>
</dbReference>
<dbReference type="SMART" id="SM00342">
    <property type="entry name" value="HTH_ARAC"/>
    <property type="match status" value="1"/>
</dbReference>
<dbReference type="SUPFAM" id="SSF46689">
    <property type="entry name" value="Homeodomain-like"/>
    <property type="match status" value="1"/>
</dbReference>
<dbReference type="RefSeq" id="WP_079472454.1">
    <property type="nucleotide sequence ID" value="NZ_FUZZ01000004.1"/>
</dbReference>
<dbReference type="AlphaFoldDB" id="A0A1T5P981"/>
<dbReference type="PROSITE" id="PS01124">
    <property type="entry name" value="HTH_ARAC_FAMILY_2"/>
    <property type="match status" value="1"/>
</dbReference>
<evidence type="ECO:0000256" key="2">
    <source>
        <dbReference type="ARBA" id="ARBA00023125"/>
    </source>
</evidence>
<keyword evidence="6" id="KW-1185">Reference proteome</keyword>
<accession>A0A1T5P981</accession>
<organism evidence="5 6">
    <name type="scientific">Chitinophaga ginsengisegetis</name>
    <dbReference type="NCBI Taxonomy" id="393003"/>
    <lineage>
        <taxon>Bacteria</taxon>
        <taxon>Pseudomonadati</taxon>
        <taxon>Bacteroidota</taxon>
        <taxon>Chitinophagia</taxon>
        <taxon>Chitinophagales</taxon>
        <taxon>Chitinophagaceae</taxon>
        <taxon>Chitinophaga</taxon>
    </lineage>
</organism>
<keyword evidence="2" id="KW-0238">DNA-binding</keyword>
<gene>
    <name evidence="5" type="ORF">SAMN05660461_5199</name>
</gene>
<dbReference type="EMBL" id="FUZZ01000004">
    <property type="protein sequence ID" value="SKD09315.1"/>
    <property type="molecule type" value="Genomic_DNA"/>
</dbReference>
<reference evidence="6" key="1">
    <citation type="submission" date="2017-02" db="EMBL/GenBank/DDBJ databases">
        <authorList>
            <person name="Varghese N."/>
            <person name="Submissions S."/>
        </authorList>
    </citation>
    <scope>NUCLEOTIDE SEQUENCE [LARGE SCALE GENOMIC DNA]</scope>
    <source>
        <strain evidence="6">DSM 18108</strain>
    </source>
</reference>
<dbReference type="GO" id="GO:0003700">
    <property type="term" value="F:DNA-binding transcription factor activity"/>
    <property type="evidence" value="ECO:0007669"/>
    <property type="project" value="InterPro"/>
</dbReference>
<dbReference type="InterPro" id="IPR009057">
    <property type="entry name" value="Homeodomain-like_sf"/>
</dbReference>
<feature type="domain" description="HTH araC/xylS-type" evidence="4">
    <location>
        <begin position="101"/>
        <end position="180"/>
    </location>
</feature>
<dbReference type="PANTHER" id="PTHR43280:SF2">
    <property type="entry name" value="HTH-TYPE TRANSCRIPTIONAL REGULATOR EXSA"/>
    <property type="match status" value="1"/>
</dbReference>
<evidence type="ECO:0000256" key="1">
    <source>
        <dbReference type="ARBA" id="ARBA00023015"/>
    </source>
</evidence>